<dbReference type="AlphaFoldDB" id="A0A521CKG2"/>
<evidence type="ECO:0000313" key="2">
    <source>
        <dbReference type="Proteomes" id="UP000319555"/>
    </source>
</evidence>
<protein>
    <submittedName>
        <fullName evidence="1">Uncharacterized protein</fullName>
    </submittedName>
</protein>
<sequence length="61" mass="6980">MQASVDLMLAIKDTMKPLVDQGMSMDEVLAQNPLSVFEKFAWFHIPTERMTMIIYCLLAES</sequence>
<keyword evidence="2" id="KW-1185">Reference proteome</keyword>
<organism evidence="1 2">
    <name type="scientific">Ruegeria faecimaris</name>
    <dbReference type="NCBI Taxonomy" id="686389"/>
    <lineage>
        <taxon>Bacteria</taxon>
        <taxon>Pseudomonadati</taxon>
        <taxon>Pseudomonadota</taxon>
        <taxon>Alphaproteobacteria</taxon>
        <taxon>Rhodobacterales</taxon>
        <taxon>Roseobacteraceae</taxon>
        <taxon>Ruegeria</taxon>
    </lineage>
</organism>
<reference evidence="1 2" key="1">
    <citation type="submission" date="2017-05" db="EMBL/GenBank/DDBJ databases">
        <authorList>
            <person name="Varghese N."/>
            <person name="Submissions S."/>
        </authorList>
    </citation>
    <scope>NUCLEOTIDE SEQUENCE [LARGE SCALE GENOMIC DNA]</scope>
    <source>
        <strain evidence="1 2">DSM 28009</strain>
    </source>
</reference>
<accession>A0A521CKG2</accession>
<name>A0A521CKG2_9RHOB</name>
<proteinExistence type="predicted"/>
<gene>
    <name evidence="1" type="ORF">SAMN06265380_10365</name>
</gene>
<dbReference type="RefSeq" id="WP_142636105.1">
    <property type="nucleotide sequence ID" value="NZ_FXTE01000003.1"/>
</dbReference>
<dbReference type="Proteomes" id="UP000319555">
    <property type="component" value="Unassembled WGS sequence"/>
</dbReference>
<dbReference type="EMBL" id="FXTE01000003">
    <property type="protein sequence ID" value="SMO59927.1"/>
    <property type="molecule type" value="Genomic_DNA"/>
</dbReference>
<evidence type="ECO:0000313" key="1">
    <source>
        <dbReference type="EMBL" id="SMO59927.1"/>
    </source>
</evidence>